<keyword evidence="15 21" id="KW-0472">Membrane</keyword>
<dbReference type="EC" id="2.7.11.1" evidence="2"/>
<organism evidence="23 24">
    <name type="scientific">Capsicum baccatum</name>
    <name type="common">Peruvian pepper</name>
    <dbReference type="NCBI Taxonomy" id="33114"/>
    <lineage>
        <taxon>Eukaryota</taxon>
        <taxon>Viridiplantae</taxon>
        <taxon>Streptophyta</taxon>
        <taxon>Embryophyta</taxon>
        <taxon>Tracheophyta</taxon>
        <taxon>Spermatophyta</taxon>
        <taxon>Magnoliopsida</taxon>
        <taxon>eudicotyledons</taxon>
        <taxon>Gunneridae</taxon>
        <taxon>Pentapetalae</taxon>
        <taxon>asterids</taxon>
        <taxon>lamiids</taxon>
        <taxon>Solanales</taxon>
        <taxon>Solanaceae</taxon>
        <taxon>Solanoideae</taxon>
        <taxon>Capsiceae</taxon>
        <taxon>Capsicum</taxon>
    </lineage>
</organism>
<keyword evidence="10" id="KW-0677">Repeat</keyword>
<keyword evidence="7" id="KW-0808">Transferase</keyword>
<dbReference type="GO" id="GO:0033612">
    <property type="term" value="F:receptor serine/threonine kinase binding"/>
    <property type="evidence" value="ECO:0007669"/>
    <property type="project" value="TreeGrafter"/>
</dbReference>
<evidence type="ECO:0000256" key="8">
    <source>
        <dbReference type="ARBA" id="ARBA00022692"/>
    </source>
</evidence>
<reference evidence="23 24" key="1">
    <citation type="journal article" date="2017" name="Genome Biol.">
        <title>New reference genome sequences of hot pepper reveal the massive evolution of plant disease-resistance genes by retroduplication.</title>
        <authorList>
            <person name="Kim S."/>
            <person name="Park J."/>
            <person name="Yeom S.I."/>
            <person name="Kim Y.M."/>
            <person name="Seo E."/>
            <person name="Kim K.T."/>
            <person name="Kim M.S."/>
            <person name="Lee J.M."/>
            <person name="Cheong K."/>
            <person name="Shin H.S."/>
            <person name="Kim S.B."/>
            <person name="Han K."/>
            <person name="Lee J."/>
            <person name="Park M."/>
            <person name="Lee H.A."/>
            <person name="Lee H.Y."/>
            <person name="Lee Y."/>
            <person name="Oh S."/>
            <person name="Lee J.H."/>
            <person name="Choi E."/>
            <person name="Choi E."/>
            <person name="Lee S.E."/>
            <person name="Jeon J."/>
            <person name="Kim H."/>
            <person name="Choi G."/>
            <person name="Song H."/>
            <person name="Lee J."/>
            <person name="Lee S.C."/>
            <person name="Kwon J.K."/>
            <person name="Lee H.Y."/>
            <person name="Koo N."/>
            <person name="Hong Y."/>
            <person name="Kim R.W."/>
            <person name="Kang W.H."/>
            <person name="Huh J.H."/>
            <person name="Kang B.C."/>
            <person name="Yang T.J."/>
            <person name="Lee Y.H."/>
            <person name="Bennetzen J.L."/>
            <person name="Choi D."/>
        </authorList>
    </citation>
    <scope>NUCLEOTIDE SEQUENCE [LARGE SCALE GENOMIC DNA]</scope>
    <source>
        <strain evidence="24">cv. PBC81</strain>
    </source>
</reference>
<evidence type="ECO:0000256" key="4">
    <source>
        <dbReference type="ARBA" id="ARBA00022527"/>
    </source>
</evidence>
<evidence type="ECO:0000313" key="23">
    <source>
        <dbReference type="EMBL" id="PHT54304.1"/>
    </source>
</evidence>
<dbReference type="SMART" id="SM00365">
    <property type="entry name" value="LRR_SD22"/>
    <property type="match status" value="8"/>
</dbReference>
<dbReference type="InterPro" id="IPR017441">
    <property type="entry name" value="Protein_kinase_ATP_BS"/>
</dbReference>
<keyword evidence="9" id="KW-0732">Signal</keyword>
<sequence>MDDEMRSLDKNNTWILTELPIGKRALVNKWVFKIKAKPDGKKWFKARSSMKEINSLKASLSSEFEMKDLGAAKQIFGMRISWDRSVGTLNLSQEQYVENVLDRFRVNDAKPRTTPLANHIKLSKKHSPKTAQEREHMALVSYASAVGSLMYAMTCNRPDIAHAVGVVRSSKRPRVVALALPNLRLQGTISQSLANLSFLRELNLENNFFHGDIPYGLGHLPHLRVIDVQNNQLKGNIPTSLFQHWRVQVISLAFNKLSGEMWQGPWYVPDLRILNLRNNSLKGIIPPSIGNATKLLNFSLFGNRVGGNIPKEIGNLSQLAFLNLAVNQLTGFIPSSLFNVSSLLAIALGLNNLSGPLVLDEGNIVSNLESLSISRNQISGHIPSNICQLTELKILSISFNNITGEIPKNIDCLSKLKEFSIGYNPTDGTIPSSLGNISTLQYVYCVSNRLEGPIPPELGKLSNLIQLDFEENYIKGQIPKAIFNISSLKLIALTLNKLSGRIPTSTGLHLPNLEELHLTGNALEGEIPAHITNVTKLKYLGLADNFFSGSIPTNWGNLRDLRLLFLHINQLTSQHELPFFHSLADCRMLEYLDVGNNPLNSILPNSVGNLSSTIKFFEISDAHINGLIPPGIGNLSGLTTLVFQRNNLMGNIPPAISELKQLQGLYLNKNKLNGHIPDVICHLSNLDQLNLDDNELFGLIPACIGNLSMLQHLYLGSNRFSSKFPLSLWKMRSLLFLSMSRNSLEGEVPTDIGGLKAIVELDLSSNHFSGMLPITLGDLQNLKILNLSNNSFSGPIPLSFASLISLEILDLSVNALSGTIPRSLEELLYLKAINVSFNDLEGEIPNRGVFANSTLQSFLGNKDLCGMHKLEVPSCPITNSGEQSKSKELVLKIVIPMLTSSSLIFFLVSIWIMKRKKKGKSKNVEKFWEIKTHQLISYHEIQRATNYFDGSNLIGVGSSGSVYKGTLSGGTVVAIKVLNLENEEVCNRFDAECAVMRNVRHRNLVTVITTCSSDYIRAFVLQFMPNGSLESWLYEEESHLNLFQRVAIMLDVAVAIEYLHHGHNTPIVHCDLKPANILLDEDMVAHVGDFGISKILAVSKSMAHTETLGTLGYIAPEYGSEGIVSTSGDVYSYGIMLMEVFTKRRPTDEEICNENLDLRKWITQSFPGSMMDVVDDNLFPEEEQITSKSEICIASVIELALECTKETPESRINMKDVVTSLNKIKITYLGTRI</sequence>
<evidence type="ECO:0000256" key="21">
    <source>
        <dbReference type="SAM" id="Phobius"/>
    </source>
</evidence>
<evidence type="ECO:0000256" key="19">
    <source>
        <dbReference type="ARBA" id="ARBA00048679"/>
    </source>
</evidence>
<dbReference type="InterPro" id="IPR003591">
    <property type="entry name" value="Leu-rich_rpt_typical-subtyp"/>
</dbReference>
<dbReference type="GO" id="GO:0006952">
    <property type="term" value="P:defense response"/>
    <property type="evidence" value="ECO:0007669"/>
    <property type="project" value="UniProtKB-ARBA"/>
</dbReference>
<proteinExistence type="predicted"/>
<dbReference type="Pfam" id="PF00560">
    <property type="entry name" value="LRR_1"/>
    <property type="match status" value="11"/>
</dbReference>
<keyword evidence="13 20" id="KW-0067">ATP-binding</keyword>
<dbReference type="InterPro" id="IPR008271">
    <property type="entry name" value="Ser/Thr_kinase_AS"/>
</dbReference>
<evidence type="ECO:0000256" key="2">
    <source>
        <dbReference type="ARBA" id="ARBA00012513"/>
    </source>
</evidence>
<comment type="subcellular location">
    <subcellularLocation>
        <location evidence="1">Cell membrane</location>
        <topology evidence="1">Single-pass membrane protein</topology>
    </subcellularLocation>
</comment>
<dbReference type="GO" id="GO:0005524">
    <property type="term" value="F:ATP binding"/>
    <property type="evidence" value="ECO:0007669"/>
    <property type="project" value="UniProtKB-UniRule"/>
</dbReference>
<reference evidence="24" key="2">
    <citation type="journal article" date="2017" name="J. Anim. Genet.">
        <title>Multiple reference genome sequences of hot pepper reveal the massive evolution of plant disease resistance genes by retroduplication.</title>
        <authorList>
            <person name="Kim S."/>
            <person name="Park J."/>
            <person name="Yeom S.-I."/>
            <person name="Kim Y.-M."/>
            <person name="Seo E."/>
            <person name="Kim K.-T."/>
            <person name="Kim M.-S."/>
            <person name="Lee J.M."/>
            <person name="Cheong K."/>
            <person name="Shin H.-S."/>
            <person name="Kim S.-B."/>
            <person name="Han K."/>
            <person name="Lee J."/>
            <person name="Park M."/>
            <person name="Lee H.-A."/>
            <person name="Lee H.-Y."/>
            <person name="Lee Y."/>
            <person name="Oh S."/>
            <person name="Lee J.H."/>
            <person name="Choi E."/>
            <person name="Choi E."/>
            <person name="Lee S.E."/>
            <person name="Jeon J."/>
            <person name="Kim H."/>
            <person name="Choi G."/>
            <person name="Song H."/>
            <person name="Lee J."/>
            <person name="Lee S.-C."/>
            <person name="Kwon J.-K."/>
            <person name="Lee H.-Y."/>
            <person name="Koo N."/>
            <person name="Hong Y."/>
            <person name="Kim R.W."/>
            <person name="Kang W.-H."/>
            <person name="Huh J.H."/>
            <person name="Kang B.-C."/>
            <person name="Yang T.-J."/>
            <person name="Lee Y.-H."/>
            <person name="Bennetzen J.L."/>
            <person name="Choi D."/>
        </authorList>
    </citation>
    <scope>NUCLEOTIDE SEQUENCE [LARGE SCALE GENOMIC DNA]</scope>
    <source>
        <strain evidence="24">cv. PBC81</strain>
    </source>
</reference>
<dbReference type="SUPFAM" id="SSF52075">
    <property type="entry name" value="Outer arm dynein light chain 1"/>
    <property type="match status" value="1"/>
</dbReference>
<evidence type="ECO:0000256" key="15">
    <source>
        <dbReference type="ARBA" id="ARBA00023136"/>
    </source>
</evidence>
<dbReference type="AlphaFoldDB" id="A0A2G2X9W4"/>
<dbReference type="PANTHER" id="PTHR48056">
    <property type="entry name" value="LRR RECEPTOR-LIKE SERINE/THREONINE-PROTEIN KINASE-RELATED"/>
    <property type="match status" value="1"/>
</dbReference>
<dbReference type="Gene3D" id="3.80.10.10">
    <property type="entry name" value="Ribonuclease Inhibitor"/>
    <property type="match status" value="4"/>
</dbReference>
<evidence type="ECO:0000256" key="20">
    <source>
        <dbReference type="PROSITE-ProRule" id="PRU10141"/>
    </source>
</evidence>
<keyword evidence="11 20" id="KW-0547">Nucleotide-binding</keyword>
<comment type="catalytic activity">
    <reaction evidence="18">
        <text>L-threonyl-[protein] + ATP = O-phospho-L-threonyl-[protein] + ADP + H(+)</text>
        <dbReference type="Rhea" id="RHEA:46608"/>
        <dbReference type="Rhea" id="RHEA-COMP:11060"/>
        <dbReference type="Rhea" id="RHEA-COMP:11605"/>
        <dbReference type="ChEBI" id="CHEBI:15378"/>
        <dbReference type="ChEBI" id="CHEBI:30013"/>
        <dbReference type="ChEBI" id="CHEBI:30616"/>
        <dbReference type="ChEBI" id="CHEBI:61977"/>
        <dbReference type="ChEBI" id="CHEBI:456216"/>
        <dbReference type="EC" id="2.7.11.1"/>
    </reaction>
</comment>
<evidence type="ECO:0000256" key="13">
    <source>
        <dbReference type="ARBA" id="ARBA00022840"/>
    </source>
</evidence>
<evidence type="ECO:0000256" key="1">
    <source>
        <dbReference type="ARBA" id="ARBA00004162"/>
    </source>
</evidence>
<dbReference type="InterPro" id="IPR011009">
    <property type="entry name" value="Kinase-like_dom_sf"/>
</dbReference>
<keyword evidence="5" id="KW-0597">Phosphoprotein</keyword>
<dbReference type="Pfam" id="PF07727">
    <property type="entry name" value="RVT_2"/>
    <property type="match status" value="1"/>
</dbReference>
<keyword evidence="12" id="KW-0418">Kinase</keyword>
<evidence type="ECO:0000256" key="9">
    <source>
        <dbReference type="ARBA" id="ARBA00022729"/>
    </source>
</evidence>
<keyword evidence="14 21" id="KW-1133">Transmembrane helix</keyword>
<evidence type="ECO:0000256" key="14">
    <source>
        <dbReference type="ARBA" id="ARBA00022989"/>
    </source>
</evidence>
<dbReference type="SMART" id="SM00220">
    <property type="entry name" value="S_TKc"/>
    <property type="match status" value="1"/>
</dbReference>
<dbReference type="PROSITE" id="PS50011">
    <property type="entry name" value="PROTEIN_KINASE_DOM"/>
    <property type="match status" value="1"/>
</dbReference>
<keyword evidence="3" id="KW-1003">Cell membrane</keyword>
<dbReference type="GO" id="GO:0004674">
    <property type="term" value="F:protein serine/threonine kinase activity"/>
    <property type="evidence" value="ECO:0007669"/>
    <property type="project" value="UniProtKB-KW"/>
</dbReference>
<evidence type="ECO:0000256" key="10">
    <source>
        <dbReference type="ARBA" id="ARBA00022737"/>
    </source>
</evidence>
<keyword evidence="16" id="KW-0675">Receptor</keyword>
<feature type="domain" description="Protein kinase" evidence="22">
    <location>
        <begin position="948"/>
        <end position="1229"/>
    </location>
</feature>
<dbReference type="PROSITE" id="PS00108">
    <property type="entry name" value="PROTEIN_KINASE_ST"/>
    <property type="match status" value="1"/>
</dbReference>
<dbReference type="InterPro" id="IPR000719">
    <property type="entry name" value="Prot_kinase_dom"/>
</dbReference>
<dbReference type="SMART" id="SM00369">
    <property type="entry name" value="LRR_TYP"/>
    <property type="match status" value="14"/>
</dbReference>
<dbReference type="InterPro" id="IPR001611">
    <property type="entry name" value="Leu-rich_rpt"/>
</dbReference>
<dbReference type="GO" id="GO:0005886">
    <property type="term" value="C:plasma membrane"/>
    <property type="evidence" value="ECO:0007669"/>
    <property type="project" value="UniProtKB-SubCell"/>
</dbReference>
<keyword evidence="17" id="KW-0325">Glycoprotein</keyword>
<evidence type="ECO:0000256" key="6">
    <source>
        <dbReference type="ARBA" id="ARBA00022614"/>
    </source>
</evidence>
<dbReference type="PROSITE" id="PS00107">
    <property type="entry name" value="PROTEIN_KINASE_ATP"/>
    <property type="match status" value="1"/>
</dbReference>
<evidence type="ECO:0000256" key="17">
    <source>
        <dbReference type="ARBA" id="ARBA00023180"/>
    </source>
</evidence>
<dbReference type="Proteomes" id="UP000224567">
    <property type="component" value="Unassembled WGS sequence"/>
</dbReference>
<evidence type="ECO:0000256" key="18">
    <source>
        <dbReference type="ARBA" id="ARBA00047899"/>
    </source>
</evidence>
<dbReference type="OrthoDB" id="676979at2759"/>
<dbReference type="PANTHER" id="PTHR48056:SF68">
    <property type="entry name" value="LRR RECEPTOR-LIKE SERINE_THREONINE-PROTEIN KINASE EFR"/>
    <property type="match status" value="1"/>
</dbReference>
<dbReference type="FunFam" id="1.10.510.10:FF:000358">
    <property type="entry name" value="Putative leucine-rich repeat receptor-like serine/threonine-protein kinase"/>
    <property type="match status" value="1"/>
</dbReference>
<dbReference type="FunFam" id="3.30.200.20:FF:000661">
    <property type="entry name" value="Serine-threonine protein kinase plant-type"/>
    <property type="match status" value="1"/>
</dbReference>
<keyword evidence="6" id="KW-0433">Leucine-rich repeat</keyword>
<dbReference type="Gene3D" id="3.30.200.20">
    <property type="entry name" value="Phosphorylase Kinase, domain 1"/>
    <property type="match status" value="1"/>
</dbReference>
<evidence type="ECO:0000256" key="16">
    <source>
        <dbReference type="ARBA" id="ARBA00023170"/>
    </source>
</evidence>
<dbReference type="InterPro" id="IPR050647">
    <property type="entry name" value="Plant_LRR-RLKs"/>
</dbReference>
<gene>
    <name evidence="23" type="ORF">CQW23_08766</name>
</gene>
<protein>
    <recommendedName>
        <fullName evidence="2">non-specific serine/threonine protein kinase</fullName>
        <ecNumber evidence="2">2.7.11.1</ecNumber>
    </recommendedName>
</protein>
<dbReference type="SUPFAM" id="SSF56112">
    <property type="entry name" value="Protein kinase-like (PK-like)"/>
    <property type="match status" value="1"/>
</dbReference>
<evidence type="ECO:0000256" key="7">
    <source>
        <dbReference type="ARBA" id="ARBA00022679"/>
    </source>
</evidence>
<evidence type="ECO:0000256" key="12">
    <source>
        <dbReference type="ARBA" id="ARBA00022777"/>
    </source>
</evidence>
<dbReference type="FunFam" id="3.80.10.10:FF:000095">
    <property type="entry name" value="LRR receptor-like serine/threonine-protein kinase GSO1"/>
    <property type="match status" value="3"/>
</dbReference>
<name>A0A2G2X9W4_CAPBA</name>
<dbReference type="Pfam" id="PF00069">
    <property type="entry name" value="Pkinase"/>
    <property type="match status" value="1"/>
</dbReference>
<evidence type="ECO:0000313" key="24">
    <source>
        <dbReference type="Proteomes" id="UP000224567"/>
    </source>
</evidence>
<keyword evidence="24" id="KW-1185">Reference proteome</keyword>
<dbReference type="EMBL" id="MLFT02000003">
    <property type="protein sequence ID" value="PHT54304.1"/>
    <property type="molecule type" value="Genomic_DNA"/>
</dbReference>
<dbReference type="Gene3D" id="1.10.510.10">
    <property type="entry name" value="Transferase(Phosphotransferase) domain 1"/>
    <property type="match status" value="1"/>
</dbReference>
<dbReference type="GO" id="GO:0051707">
    <property type="term" value="P:response to other organism"/>
    <property type="evidence" value="ECO:0007669"/>
    <property type="project" value="UniProtKB-ARBA"/>
</dbReference>
<evidence type="ECO:0000256" key="5">
    <source>
        <dbReference type="ARBA" id="ARBA00022553"/>
    </source>
</evidence>
<evidence type="ECO:0000256" key="3">
    <source>
        <dbReference type="ARBA" id="ARBA00022475"/>
    </source>
</evidence>
<dbReference type="SUPFAM" id="SSF52047">
    <property type="entry name" value="RNI-like"/>
    <property type="match status" value="2"/>
</dbReference>
<comment type="caution">
    <text evidence="23">The sequence shown here is derived from an EMBL/GenBank/DDBJ whole genome shotgun (WGS) entry which is preliminary data.</text>
</comment>
<comment type="catalytic activity">
    <reaction evidence="19">
        <text>L-seryl-[protein] + ATP = O-phospho-L-seryl-[protein] + ADP + H(+)</text>
        <dbReference type="Rhea" id="RHEA:17989"/>
        <dbReference type="Rhea" id="RHEA-COMP:9863"/>
        <dbReference type="Rhea" id="RHEA-COMP:11604"/>
        <dbReference type="ChEBI" id="CHEBI:15378"/>
        <dbReference type="ChEBI" id="CHEBI:29999"/>
        <dbReference type="ChEBI" id="CHEBI:30616"/>
        <dbReference type="ChEBI" id="CHEBI:83421"/>
        <dbReference type="ChEBI" id="CHEBI:456216"/>
        <dbReference type="EC" id="2.7.11.1"/>
    </reaction>
</comment>
<evidence type="ECO:0000256" key="11">
    <source>
        <dbReference type="ARBA" id="ARBA00022741"/>
    </source>
</evidence>
<accession>A0A2G2X9W4</accession>
<feature type="transmembrane region" description="Helical" evidence="21">
    <location>
        <begin position="889"/>
        <end position="912"/>
    </location>
</feature>
<dbReference type="Pfam" id="PF13855">
    <property type="entry name" value="LRR_8"/>
    <property type="match status" value="1"/>
</dbReference>
<evidence type="ECO:0000259" key="22">
    <source>
        <dbReference type="PROSITE" id="PS50011"/>
    </source>
</evidence>
<dbReference type="InterPro" id="IPR013103">
    <property type="entry name" value="RVT_2"/>
</dbReference>
<keyword evidence="8 21" id="KW-0812">Transmembrane</keyword>
<keyword evidence="4" id="KW-0723">Serine/threonine-protein kinase</keyword>
<dbReference type="InterPro" id="IPR032675">
    <property type="entry name" value="LRR_dom_sf"/>
</dbReference>
<feature type="binding site" evidence="20">
    <location>
        <position position="976"/>
    </location>
    <ligand>
        <name>ATP</name>
        <dbReference type="ChEBI" id="CHEBI:30616"/>
    </ligand>
</feature>